<dbReference type="GO" id="GO:0016787">
    <property type="term" value="F:hydrolase activity"/>
    <property type="evidence" value="ECO:0007669"/>
    <property type="project" value="UniProtKB-KW"/>
</dbReference>
<keyword evidence="2" id="KW-0540">Nuclease</keyword>
<accession>B8GTU3</accession>
<dbReference type="GO" id="GO:0110001">
    <property type="term" value="C:toxin-antitoxin complex"/>
    <property type="evidence" value="ECO:0007669"/>
    <property type="project" value="InterPro"/>
</dbReference>
<dbReference type="PANTHER" id="PTHR33397:SF5">
    <property type="entry name" value="RNASE YUTE-RELATED"/>
    <property type="match status" value="1"/>
</dbReference>
<dbReference type="InterPro" id="IPR052379">
    <property type="entry name" value="Type_VII_TA_RNase"/>
</dbReference>
<dbReference type="EMBL" id="CP001339">
    <property type="protein sequence ID" value="ACL73187.1"/>
    <property type="molecule type" value="Genomic_DNA"/>
</dbReference>
<name>B8GTU3_THISH</name>
<organism evidence="5 6">
    <name type="scientific">Thioalkalivibrio sulfidiphilus (strain HL-EbGR7)</name>
    <dbReference type="NCBI Taxonomy" id="396588"/>
    <lineage>
        <taxon>Bacteria</taxon>
        <taxon>Pseudomonadati</taxon>
        <taxon>Pseudomonadota</taxon>
        <taxon>Gammaproteobacteria</taxon>
        <taxon>Chromatiales</taxon>
        <taxon>Ectothiorhodospiraceae</taxon>
        <taxon>Thioalkalivibrio</taxon>
    </lineage>
</organism>
<evidence type="ECO:0000256" key="4">
    <source>
        <dbReference type="ARBA" id="ARBA00024207"/>
    </source>
</evidence>
<evidence type="ECO:0000256" key="2">
    <source>
        <dbReference type="ARBA" id="ARBA00022722"/>
    </source>
</evidence>
<keyword evidence="6" id="KW-1185">Reference proteome</keyword>
<dbReference type="Gene3D" id="1.20.120.580">
    <property type="entry name" value="bsu32300-like"/>
    <property type="match status" value="1"/>
</dbReference>
<evidence type="ECO:0008006" key="7">
    <source>
        <dbReference type="Google" id="ProtNLM"/>
    </source>
</evidence>
<dbReference type="PANTHER" id="PTHR33397">
    <property type="entry name" value="UPF0331 PROTEIN YUTE"/>
    <property type="match status" value="1"/>
</dbReference>
<dbReference type="Pfam" id="PF01934">
    <property type="entry name" value="HepT-like"/>
    <property type="match status" value="1"/>
</dbReference>
<sequence>MSPDHREVLERKLGMLQQFLADLAHYSHLDTPTRRREHYAIERLLQLLCESAADIGLQLLRADGYKLASSYREVFQVMRDRLGLPDDLADSLMDACAMRNVLTHLYDVIDLDRVVAAVEPAIDVYGRYAKWAQWKTDP</sequence>
<dbReference type="HOGENOM" id="CLU_142825_1_0_6"/>
<protein>
    <recommendedName>
        <fullName evidence="7">DUF86 domain-containing protein</fullName>
    </recommendedName>
</protein>
<gene>
    <name evidence="5" type="ordered locus">Tgr7_2107</name>
</gene>
<proteinExistence type="inferred from homology"/>
<dbReference type="STRING" id="396588.Tgr7_2107"/>
<dbReference type="InterPro" id="IPR008201">
    <property type="entry name" value="HepT-like"/>
</dbReference>
<dbReference type="Proteomes" id="UP000002383">
    <property type="component" value="Chromosome"/>
</dbReference>
<evidence type="ECO:0000256" key="3">
    <source>
        <dbReference type="ARBA" id="ARBA00022801"/>
    </source>
</evidence>
<dbReference type="NCBIfam" id="NF047751">
    <property type="entry name" value="HepT_toxin"/>
    <property type="match status" value="1"/>
</dbReference>
<evidence type="ECO:0000256" key="1">
    <source>
        <dbReference type="ARBA" id="ARBA00022649"/>
    </source>
</evidence>
<dbReference type="OrthoDB" id="161881at2"/>
<evidence type="ECO:0000313" key="5">
    <source>
        <dbReference type="EMBL" id="ACL73187.1"/>
    </source>
</evidence>
<comment type="similarity">
    <text evidence="4">Belongs to the HepT RNase toxin family.</text>
</comment>
<dbReference type="KEGG" id="tgr:Tgr7_2107"/>
<dbReference type="GO" id="GO:0004540">
    <property type="term" value="F:RNA nuclease activity"/>
    <property type="evidence" value="ECO:0007669"/>
    <property type="project" value="InterPro"/>
</dbReference>
<reference evidence="5 6" key="1">
    <citation type="journal article" date="2011" name="Stand. Genomic Sci.">
        <title>Complete genome sequence of 'Thioalkalivibrio sulfidophilus' HL-EbGr7.</title>
        <authorList>
            <person name="Muyzer G."/>
            <person name="Sorokin D.Y."/>
            <person name="Mavromatis K."/>
            <person name="Lapidus A."/>
            <person name="Clum A."/>
            <person name="Ivanova N."/>
            <person name="Pati A."/>
            <person name="d'Haeseleer P."/>
            <person name="Woyke T."/>
            <person name="Kyrpides N.C."/>
        </authorList>
    </citation>
    <scope>NUCLEOTIDE SEQUENCE [LARGE SCALE GENOMIC DNA]</scope>
    <source>
        <strain evidence="5 6">HL-EbGR7</strain>
    </source>
</reference>
<dbReference type="AlphaFoldDB" id="B8GTU3"/>
<keyword evidence="1" id="KW-1277">Toxin-antitoxin system</keyword>
<keyword evidence="3" id="KW-0378">Hydrolase</keyword>
<evidence type="ECO:0000313" key="6">
    <source>
        <dbReference type="Proteomes" id="UP000002383"/>
    </source>
</evidence>
<dbReference type="eggNOG" id="COG2445">
    <property type="taxonomic scope" value="Bacteria"/>
</dbReference>
<dbReference type="InterPro" id="IPR037038">
    <property type="entry name" value="HepT-like_sf"/>
</dbReference>